<dbReference type="AlphaFoldDB" id="A0A3N6R6N2"/>
<protein>
    <submittedName>
        <fullName evidence="1">Uncharacterized protein</fullName>
    </submittedName>
</protein>
<proteinExistence type="predicted"/>
<organism evidence="1 2">
    <name type="scientific">Okeania hirsuta</name>
    <dbReference type="NCBI Taxonomy" id="1458930"/>
    <lineage>
        <taxon>Bacteria</taxon>
        <taxon>Bacillati</taxon>
        <taxon>Cyanobacteriota</taxon>
        <taxon>Cyanophyceae</taxon>
        <taxon>Oscillatoriophycideae</taxon>
        <taxon>Oscillatoriales</taxon>
        <taxon>Microcoleaceae</taxon>
        <taxon>Okeania</taxon>
    </lineage>
</organism>
<comment type="caution">
    <text evidence="1">The sequence shown here is derived from an EMBL/GenBank/DDBJ whole genome shotgun (WGS) entry which is preliminary data.</text>
</comment>
<reference evidence="1 2" key="1">
    <citation type="journal article" date="2018" name="ACS Chem. Biol.">
        <title>Ketoreductase domain dysfunction expands chemodiversity: malyngamide biosynthesis in the cyanobacterium Okeania hirsuta.</title>
        <authorList>
            <person name="Moss N.A."/>
            <person name="Leao T."/>
            <person name="Rankin M."/>
            <person name="McCullough T.M."/>
            <person name="Qu P."/>
            <person name="Korobeynikov A."/>
            <person name="Smith J.L."/>
            <person name="Gerwick L."/>
            <person name="Gerwick W.H."/>
        </authorList>
    </citation>
    <scope>NUCLEOTIDE SEQUENCE [LARGE SCALE GENOMIC DNA]</scope>
    <source>
        <strain evidence="1 2">PAB10Feb10-1</strain>
    </source>
</reference>
<keyword evidence="2" id="KW-1185">Reference proteome</keyword>
<evidence type="ECO:0000313" key="2">
    <source>
        <dbReference type="Proteomes" id="UP000269154"/>
    </source>
</evidence>
<dbReference type="Proteomes" id="UP000269154">
    <property type="component" value="Unassembled WGS sequence"/>
</dbReference>
<sequence length="69" mass="8067">MQPLNNRETERYSCGDGNRLELFLALRVGEDDLIDILLQVYSSRKDYLPVGLQVFLLDEIEEVFSKYII</sequence>
<gene>
    <name evidence="1" type="ORF">D5R40_27795</name>
</gene>
<dbReference type="EMBL" id="RCBY01000259">
    <property type="protein sequence ID" value="RQH27425.1"/>
    <property type="molecule type" value="Genomic_DNA"/>
</dbReference>
<evidence type="ECO:0000313" key="1">
    <source>
        <dbReference type="EMBL" id="RQH27425.1"/>
    </source>
</evidence>
<name>A0A3N6R6N2_9CYAN</name>
<accession>A0A3N6R6N2</accession>